<feature type="transmembrane region" description="Helical" evidence="9">
    <location>
        <begin position="20"/>
        <end position="37"/>
    </location>
</feature>
<dbReference type="PANTHER" id="PTHR42865:SF1">
    <property type="entry name" value="AEROBIC C4-DICARBOXYLATE TRANSPORT PROTEIN"/>
    <property type="match status" value="1"/>
</dbReference>
<dbReference type="Proteomes" id="UP000548771">
    <property type="component" value="Unassembled WGS sequence"/>
</dbReference>
<dbReference type="EMBL" id="LR828261">
    <property type="protein sequence ID" value="CAD0309663.1"/>
    <property type="molecule type" value="Genomic_DNA"/>
</dbReference>
<reference evidence="11" key="3">
    <citation type="journal article" date="2020" name="Syst. Appl. Microbiol.">
        <title>Clarifying the taxonomy of the causal agent of bacterial leaf spot of lettuce through a polyphasic approach reveals that Xanthomonas cynarae Trebaol et al. 2000 emend. Timilsina et al. 2019 is a later heterotypic synonym of Xanthomonas hortorum Vauterin et al. 1995.</title>
        <authorList>
            <person name="Moriniere L."/>
            <person name="Burlet A."/>
            <person name="Rosenthal E.R."/>
            <person name="Nesme X."/>
            <person name="Portier P."/>
            <person name="Bull C.T."/>
            <person name="Lavire C."/>
            <person name="Fischer-Le Saux M."/>
            <person name="Bertolla F."/>
        </authorList>
    </citation>
    <scope>NUCLEOTIDE SEQUENCE</scope>
    <source>
        <strain evidence="11">CFBP2533</strain>
    </source>
</reference>
<gene>
    <name evidence="9 10" type="primary">dctA</name>
    <name evidence="10" type="ORF">CFBP2533_09510</name>
    <name evidence="11" type="ORF">E1J24_09820</name>
</gene>
<dbReference type="EMBL" id="SMDX01000010">
    <property type="protein sequence ID" value="NMI22133.1"/>
    <property type="molecule type" value="Genomic_DNA"/>
</dbReference>
<evidence type="ECO:0000313" key="12">
    <source>
        <dbReference type="Proteomes" id="UP000548771"/>
    </source>
</evidence>
<feature type="transmembrane region" description="Helical" evidence="9">
    <location>
        <begin position="138"/>
        <end position="155"/>
    </location>
</feature>
<dbReference type="InterPro" id="IPR001991">
    <property type="entry name" value="Na-dicarboxylate_symporter"/>
</dbReference>
<feature type="transmembrane region" description="Helical" evidence="9">
    <location>
        <begin position="231"/>
        <end position="256"/>
    </location>
</feature>
<dbReference type="HAMAP" id="MF_01300">
    <property type="entry name" value="C4_dicarb_transport"/>
    <property type="match status" value="1"/>
</dbReference>
<keyword evidence="4 9" id="KW-1003">Cell membrane</keyword>
<sequence>MHISKPAGPLPASVPFYRQLYFQVVVAIVLGALLGHFEPAFAESLKPLGDAFIKLVKMIIAPVIFLTIVTGIAGMTHLKTVGRVFAKSMAYFLFFSTLALIVGMIVAHVVQPGAGMNINPVELDQSAVNTYVQKSHELSLVGFLMDIIPATLVSAFVDGNILQVLFVAVLFGIALALVGERGRPVLSFLEALTAPVFRLVHMLMRAAPIGAFGAIAFTIGKYGLESLVNLAWLVGSFYVTSLFFVLVILGIVCRLCGFSVLKLIRYLKAELLLVLGTSSSESALPSLMEKMEKAGCEKSVVGLVVPTGYSFNLDGTNIYMTLAALFIAQATNVDLTLGQQITLLAVAMLSSKGAAGVTGAGFITLAATLSVVPDVPVAGMALILGVDRFMSECRSLTNFIGNAVATVVVSRWENALDRDQLKLVLDGGSPPLQAPVASTDVVAPISAR</sequence>
<evidence type="ECO:0000313" key="10">
    <source>
        <dbReference type="EMBL" id="CAD0309663.1"/>
    </source>
</evidence>
<comment type="subcellular location">
    <subcellularLocation>
        <location evidence="1 9">Cell membrane</location>
        <topology evidence="1 9">Multi-pass membrane protein</topology>
    </subcellularLocation>
</comment>
<keyword evidence="7 9" id="KW-1133">Transmembrane helix</keyword>
<dbReference type="GO" id="GO:0015141">
    <property type="term" value="F:succinate transmembrane transporter activity"/>
    <property type="evidence" value="ECO:0007669"/>
    <property type="project" value="TreeGrafter"/>
</dbReference>
<dbReference type="NCBIfam" id="NF009587">
    <property type="entry name" value="PRK13027.1"/>
    <property type="match status" value="1"/>
</dbReference>
<dbReference type="SUPFAM" id="SSF118215">
    <property type="entry name" value="Proton glutamate symport protein"/>
    <property type="match status" value="1"/>
</dbReference>
<dbReference type="Pfam" id="PF00375">
    <property type="entry name" value="SDF"/>
    <property type="match status" value="1"/>
</dbReference>
<dbReference type="GO" id="GO:0015366">
    <property type="term" value="F:malate:proton symporter activity"/>
    <property type="evidence" value="ECO:0007669"/>
    <property type="project" value="TreeGrafter"/>
</dbReference>
<comment type="function">
    <text evidence="9">Responsible for the transport of dicarboxylates such as succinate, fumarate, and malate across the membrane.</text>
</comment>
<evidence type="ECO:0000256" key="8">
    <source>
        <dbReference type="ARBA" id="ARBA00023136"/>
    </source>
</evidence>
<protein>
    <recommendedName>
        <fullName evidence="9">C4-dicarboxylate transport protein</fullName>
    </recommendedName>
</protein>
<dbReference type="PROSITE" id="PS00714">
    <property type="entry name" value="NA_DICARBOXYL_SYMP_2"/>
    <property type="match status" value="1"/>
</dbReference>
<evidence type="ECO:0000256" key="5">
    <source>
        <dbReference type="ARBA" id="ARBA00022692"/>
    </source>
</evidence>
<dbReference type="AlphaFoldDB" id="A0A6V7C436"/>
<dbReference type="PANTHER" id="PTHR42865">
    <property type="entry name" value="PROTON/GLUTAMATE-ASPARTATE SYMPORTER"/>
    <property type="match status" value="1"/>
</dbReference>
<evidence type="ECO:0000313" key="11">
    <source>
        <dbReference type="EMBL" id="NMI22133.1"/>
    </source>
</evidence>
<name>A0A6V7C436_9XANT</name>
<evidence type="ECO:0000256" key="4">
    <source>
        <dbReference type="ARBA" id="ARBA00022475"/>
    </source>
</evidence>
<evidence type="ECO:0000256" key="1">
    <source>
        <dbReference type="ARBA" id="ARBA00004651"/>
    </source>
</evidence>
<dbReference type="InterPro" id="IPR023954">
    <property type="entry name" value="C4_dicarb_transport"/>
</dbReference>
<dbReference type="InterPro" id="IPR018107">
    <property type="entry name" value="Na-dicarboxylate_symporter_CS"/>
</dbReference>
<feature type="transmembrane region" description="Helical" evidence="9">
    <location>
        <begin position="90"/>
        <end position="110"/>
    </location>
</feature>
<evidence type="ECO:0000256" key="3">
    <source>
        <dbReference type="ARBA" id="ARBA00022448"/>
    </source>
</evidence>
<comment type="caution">
    <text evidence="9">Lacks conserved residue(s) required for the propagation of feature annotation.</text>
</comment>
<feature type="transmembrane region" description="Helical" evidence="9">
    <location>
        <begin position="199"/>
        <end position="219"/>
    </location>
</feature>
<dbReference type="PROSITE" id="PS00713">
    <property type="entry name" value="NA_DICARBOXYL_SYMP_1"/>
    <property type="match status" value="1"/>
</dbReference>
<evidence type="ECO:0000256" key="9">
    <source>
        <dbReference type="HAMAP-Rule" id="MF_01300"/>
    </source>
</evidence>
<dbReference type="GO" id="GO:0015138">
    <property type="term" value="F:fumarate transmembrane transporter activity"/>
    <property type="evidence" value="ECO:0007669"/>
    <property type="project" value="TreeGrafter"/>
</dbReference>
<accession>A0A6V7C436</accession>
<evidence type="ECO:0000256" key="6">
    <source>
        <dbReference type="ARBA" id="ARBA00022847"/>
    </source>
</evidence>
<evidence type="ECO:0000256" key="2">
    <source>
        <dbReference type="ARBA" id="ARBA00006148"/>
    </source>
</evidence>
<evidence type="ECO:0000256" key="7">
    <source>
        <dbReference type="ARBA" id="ARBA00022989"/>
    </source>
</evidence>
<feature type="transmembrane region" description="Helical" evidence="9">
    <location>
        <begin position="161"/>
        <end position="178"/>
    </location>
</feature>
<dbReference type="Gene3D" id="1.10.3860.10">
    <property type="entry name" value="Sodium:dicarboxylate symporter"/>
    <property type="match status" value="1"/>
</dbReference>
<proteinExistence type="inferred from homology"/>
<dbReference type="GO" id="GO:0005886">
    <property type="term" value="C:plasma membrane"/>
    <property type="evidence" value="ECO:0007669"/>
    <property type="project" value="UniProtKB-SubCell"/>
</dbReference>
<dbReference type="InterPro" id="IPR036458">
    <property type="entry name" value="Na:dicarbo_symporter_sf"/>
</dbReference>
<dbReference type="GO" id="GO:0070778">
    <property type="term" value="P:L-aspartate transmembrane transport"/>
    <property type="evidence" value="ECO:0007669"/>
    <property type="project" value="TreeGrafter"/>
</dbReference>
<reference evidence="12" key="2">
    <citation type="journal article" date="2020" name="Syst. Appl. Microbiol.">
        <title>Clarifying the taxonomy of the causal agent of bacterial leaf spot of lettuce through a polyphasic approach reveals that Xanthomonas cynarae Trebaol et al. 2000 emend. Timilsina et al. 2019 is a later heterotypic synonym of Xanthomonas hortorum Vauterin et al. 1995.</title>
        <authorList>
            <person name="Moriniere L."/>
            <person name="Burlet A."/>
            <person name="Rosenthal E.R."/>
            <person name="Nesme X."/>
            <person name="Portier P."/>
            <person name="Bull C.T."/>
            <person name="Lavire C."/>
            <person name="Fischer-Le Saux M."/>
            <person name="Bertolla F."/>
        </authorList>
    </citation>
    <scope>NUCLEOTIDE SEQUENCE [LARGE SCALE GENOMIC DNA]</scope>
    <source>
        <strain evidence="12">CFBP2533</strain>
    </source>
</reference>
<feature type="transmembrane region" description="Helical" evidence="9">
    <location>
        <begin position="58"/>
        <end position="78"/>
    </location>
</feature>
<dbReference type="NCBIfam" id="NF002461">
    <property type="entry name" value="PRK01663.1"/>
    <property type="match status" value="1"/>
</dbReference>
<comment type="similarity">
    <text evidence="2 9">Belongs to the dicarboxylate/amino acid:cation symporter (DAACS) (TC 2.A.23) family.</text>
</comment>
<dbReference type="RefSeq" id="WP_168958257.1">
    <property type="nucleotide sequence ID" value="NZ_CP098604.1"/>
</dbReference>
<reference evidence="11" key="1">
    <citation type="submission" date="2019-03" db="EMBL/GenBank/DDBJ databases">
        <authorList>
            <person name="Moriniere L."/>
            <person name="Burlet A."/>
            <person name="Rosenthal E."/>
            <person name="Portier P."/>
            <person name="Lavire C."/>
            <person name="Nesme X."/>
            <person name="Bull C.T."/>
            <person name="Le Saux M."/>
            <person name="Bertolla F."/>
        </authorList>
    </citation>
    <scope>NUCLEOTIDE SEQUENCE</scope>
    <source>
        <strain evidence="11">CFBP2533</strain>
    </source>
</reference>
<keyword evidence="8 9" id="KW-0472">Membrane</keyword>
<keyword evidence="3 9" id="KW-0813">Transport</keyword>
<reference evidence="10" key="4">
    <citation type="submission" date="2020-07" db="EMBL/GenBank/DDBJ databases">
        <authorList>
            <person name="Pothier F. J."/>
        </authorList>
    </citation>
    <scope>NUCLEOTIDE SEQUENCE</scope>
    <source>
        <strain evidence="10">CFBP 2533</strain>
    </source>
</reference>
<dbReference type="PRINTS" id="PR00173">
    <property type="entry name" value="EDTRNSPORT"/>
</dbReference>
<dbReference type="EMBL" id="LR828261">
    <property type="protein sequence ID" value="CAD0309651.1"/>
    <property type="molecule type" value="Genomic_DNA"/>
</dbReference>
<organism evidence="10">
    <name type="scientific">Xanthomonas hortorum pv. pelargonii</name>
    <dbReference type="NCBI Taxonomy" id="453602"/>
    <lineage>
        <taxon>Bacteria</taxon>
        <taxon>Pseudomonadati</taxon>
        <taxon>Pseudomonadota</taxon>
        <taxon>Gammaproteobacteria</taxon>
        <taxon>Lysobacterales</taxon>
        <taxon>Lysobacteraceae</taxon>
        <taxon>Xanthomonas</taxon>
    </lineage>
</organism>
<dbReference type="FunFam" id="1.10.3860.10:FF:000001">
    <property type="entry name" value="C4-dicarboxylate transport protein"/>
    <property type="match status" value="1"/>
</dbReference>
<keyword evidence="6 9" id="KW-0769">Symport</keyword>
<keyword evidence="5 9" id="KW-0812">Transmembrane</keyword>